<feature type="repeat" description="WD" evidence="3">
    <location>
        <begin position="976"/>
        <end position="1010"/>
    </location>
</feature>
<feature type="repeat" description="WD" evidence="3">
    <location>
        <begin position="755"/>
        <end position="789"/>
    </location>
</feature>
<feature type="repeat" description="WD" evidence="3">
    <location>
        <begin position="845"/>
        <end position="879"/>
    </location>
</feature>
<dbReference type="PANTHER" id="PTHR22847">
    <property type="entry name" value="WD40 REPEAT PROTEIN"/>
    <property type="match status" value="1"/>
</dbReference>
<dbReference type="InterPro" id="IPR020472">
    <property type="entry name" value="WD40_PAC1"/>
</dbReference>
<evidence type="ECO:0000313" key="6">
    <source>
        <dbReference type="Proteomes" id="UP000238762"/>
    </source>
</evidence>
<dbReference type="InterPro" id="IPR015943">
    <property type="entry name" value="WD40/YVTN_repeat-like_dom_sf"/>
</dbReference>
<dbReference type="AlphaFoldDB" id="A0A2T1C7X6"/>
<dbReference type="PANTHER" id="PTHR22847:SF637">
    <property type="entry name" value="WD REPEAT DOMAIN 5B"/>
    <property type="match status" value="1"/>
</dbReference>
<dbReference type="OrthoDB" id="434800at2"/>
<keyword evidence="2" id="KW-0677">Repeat</keyword>
<feature type="repeat" description="WD" evidence="3">
    <location>
        <begin position="633"/>
        <end position="665"/>
    </location>
</feature>
<reference evidence="5 6" key="2">
    <citation type="submission" date="2018-03" db="EMBL/GenBank/DDBJ databases">
        <title>The ancient ancestry and fast evolution of plastids.</title>
        <authorList>
            <person name="Moore K.R."/>
            <person name="Magnabosco C."/>
            <person name="Momper L."/>
            <person name="Gold D.A."/>
            <person name="Bosak T."/>
            <person name="Fournier G.P."/>
        </authorList>
    </citation>
    <scope>NUCLEOTIDE SEQUENCE [LARGE SCALE GENOMIC DNA]</scope>
    <source>
        <strain evidence="5 6">CCAP 1448/3</strain>
    </source>
</reference>
<dbReference type="RefSeq" id="WP_106287501.1">
    <property type="nucleotide sequence ID" value="NZ_CAWNTC010000200.1"/>
</dbReference>
<feature type="repeat" description="WD" evidence="3">
    <location>
        <begin position="715"/>
        <end position="746"/>
    </location>
</feature>
<dbReference type="PROSITE" id="PS50082">
    <property type="entry name" value="WD_REPEATS_2"/>
    <property type="match status" value="14"/>
</dbReference>
<dbReference type="InterPro" id="IPR001680">
    <property type="entry name" value="WD40_rpt"/>
</dbReference>
<protein>
    <submittedName>
        <fullName evidence="5">Uncharacterized protein</fullName>
    </submittedName>
</protein>
<dbReference type="Pfam" id="PF14516">
    <property type="entry name" value="AAA_35"/>
    <property type="match status" value="1"/>
</dbReference>
<name>A0A2T1C7X6_9CYAN</name>
<evidence type="ECO:0000313" key="5">
    <source>
        <dbReference type="EMBL" id="PSB04268.1"/>
    </source>
</evidence>
<dbReference type="SMART" id="SM00320">
    <property type="entry name" value="WD40"/>
    <property type="match status" value="14"/>
</dbReference>
<keyword evidence="1 3" id="KW-0853">WD repeat</keyword>
<keyword evidence="4" id="KW-0175">Coiled coil</keyword>
<keyword evidence="6" id="KW-1185">Reference proteome</keyword>
<feature type="repeat" description="WD" evidence="3">
    <location>
        <begin position="927"/>
        <end position="969"/>
    </location>
</feature>
<dbReference type="InterPro" id="IPR036322">
    <property type="entry name" value="WD40_repeat_dom_sf"/>
</dbReference>
<dbReference type="InterPro" id="IPR027417">
    <property type="entry name" value="P-loop_NTPase"/>
</dbReference>
<dbReference type="Gene3D" id="2.130.10.10">
    <property type="entry name" value="YVTN repeat-like/Quinoprotein amine dehydrogenase"/>
    <property type="match status" value="5"/>
</dbReference>
<comment type="caution">
    <text evidence="5">The sequence shown here is derived from an EMBL/GenBank/DDBJ whole genome shotgun (WGS) entry which is preliminary data.</text>
</comment>
<dbReference type="PRINTS" id="PR00320">
    <property type="entry name" value="GPROTEINBRPT"/>
</dbReference>
<dbReference type="Pfam" id="PF00400">
    <property type="entry name" value="WD40"/>
    <property type="match status" value="14"/>
</dbReference>
<gene>
    <name evidence="5" type="ORF">C7B64_04725</name>
</gene>
<organism evidence="5 6">
    <name type="scientific">Merismopedia glauca CCAP 1448/3</name>
    <dbReference type="NCBI Taxonomy" id="1296344"/>
    <lineage>
        <taxon>Bacteria</taxon>
        <taxon>Bacillati</taxon>
        <taxon>Cyanobacteriota</taxon>
        <taxon>Cyanophyceae</taxon>
        <taxon>Synechococcales</taxon>
        <taxon>Merismopediaceae</taxon>
        <taxon>Merismopedia</taxon>
    </lineage>
</organism>
<dbReference type="SUPFAM" id="SSF50978">
    <property type="entry name" value="WD40 repeat-like"/>
    <property type="match status" value="2"/>
</dbReference>
<evidence type="ECO:0000256" key="2">
    <source>
        <dbReference type="ARBA" id="ARBA00022737"/>
    </source>
</evidence>
<feature type="repeat" description="WD" evidence="3">
    <location>
        <begin position="508"/>
        <end position="543"/>
    </location>
</feature>
<feature type="repeat" description="WD" evidence="3">
    <location>
        <begin position="796"/>
        <end position="838"/>
    </location>
</feature>
<feature type="coiled-coil region" evidence="4">
    <location>
        <begin position="414"/>
        <end position="441"/>
    </location>
</feature>
<evidence type="ECO:0000256" key="4">
    <source>
        <dbReference type="SAM" id="Coils"/>
    </source>
</evidence>
<dbReference type="Gene3D" id="3.40.50.300">
    <property type="entry name" value="P-loop containing nucleotide triphosphate hydrolases"/>
    <property type="match status" value="1"/>
</dbReference>
<evidence type="ECO:0000256" key="3">
    <source>
        <dbReference type="PROSITE-ProRule" id="PRU00221"/>
    </source>
</evidence>
<evidence type="ECO:0000256" key="1">
    <source>
        <dbReference type="ARBA" id="ARBA00022574"/>
    </source>
</evidence>
<dbReference type="Proteomes" id="UP000238762">
    <property type="component" value="Unassembled WGS sequence"/>
</dbReference>
<feature type="repeat" description="WD" evidence="3">
    <location>
        <begin position="1066"/>
        <end position="1107"/>
    </location>
</feature>
<reference evidence="5 6" key="1">
    <citation type="submission" date="2018-02" db="EMBL/GenBank/DDBJ databases">
        <authorList>
            <person name="Cohen D.B."/>
            <person name="Kent A.D."/>
        </authorList>
    </citation>
    <scope>NUCLEOTIDE SEQUENCE [LARGE SCALE GENOMIC DNA]</scope>
    <source>
        <strain evidence="5 6">CCAP 1448/3</strain>
    </source>
</reference>
<dbReference type="SUPFAM" id="SSF52540">
    <property type="entry name" value="P-loop containing nucleoside triphosphate hydrolases"/>
    <property type="match status" value="1"/>
</dbReference>
<feature type="repeat" description="WD" evidence="3">
    <location>
        <begin position="591"/>
        <end position="626"/>
    </location>
</feature>
<feature type="repeat" description="WD" evidence="3">
    <location>
        <begin position="550"/>
        <end position="582"/>
    </location>
</feature>
<accession>A0A2T1C7X6</accession>
<sequence length="1134" mass="123760">MKSNYSYKVGGSLDFNHPTYVVRQADKEFSEALKRGEFCYVLNSRQTGKSSLRVQTMYKLQTEGIACAELDLTGIGSDKVTPEQWYGGIIQDLTSSFDLSINRRQWLSDRDDLSPVHRFSQFIAQVLLAQILEPIVIFIDEIDTMLRLSFKDDFFALIRAFYNRRADKPEYNRLTFALLGVATPSDLIQDKTRTPFNIGRAIELHGFQIQEINPLAEGLAGIASDPQSVLQEVLNWTGGQPFLTQKLCKLILNTSQEIAEGKEPEIVEKLVRSRIIDNWSSQDEPEHLKTISDRLLRSGGERTGRLLGLYQQVWRSHLIPSDNSPEQIELRLSGLVVKQQGQLRVYNQIYAAVFDHNWAAKALADLRPYAEAITAWEASDCHDESRLLRGQALQDALAWSSGKSLSDRDYQFLAAAQEVEKREIQAALEKASHQLKEAREVTRLEQEGTNAWRHFESAQLEALLSAMRASRDLKKLIGDKRSLAEYPTTSSLFTLQNILFNIREQNQLEGHSGEVWSVAFSPDGQTIASCGSDDKTIKLWQLDGTLITTLTGHSAEVNSVAFSLDGQTIASGSWDKTIKLWKPDGTLITTLTGHSGEVWSVAFSPDGQTIASCGSDDKTIKLWQLDGTLITTIIGHNGMTTSVAFSPDGETIASGSDDKTIKLWQRDGTLITTLTGHSDGVYNLAFSPDGETIASGSDDKTIKLWKLDGTLITTFTGHSFGVASIAFSPDGETIASVSDKTIKLWKSDGTAITTLTGHRDLVNSVVFSPDGQTLASGSLDKTIKLWKLNGTLITTLTGHSYVVWSVAFSPVGVSLPSGIGQTIASASRDKTIKLWKLDGTLITTLTGHSGEVWSVAFSPDGETIASASEDKTIKLWKLDGTLITTLTGHSDGVGSVAFSPDGETIASASDDKTIKLWKLDGTLITTLTGHSGEVFSIAFSPVGVSLPSGIGQTIASASEDKTIKLWKLDGTLINTLTGHTDRVTSVAFSPDGQTIVSGSRDKTIKLWKLDGTLITTLTGHSGGITRVVFSPVGVSLPSGIGQTIASASRDNTVKLWHCDGTLITTLTGHRDFVFSIAFSPDGQTLASASADGTVILWSLNLDDLMARGCLWLKDYIASHPQEQEVREICREVGR</sequence>
<feature type="repeat" description="WD" evidence="3">
    <location>
        <begin position="674"/>
        <end position="708"/>
    </location>
</feature>
<dbReference type="PROSITE" id="PS50294">
    <property type="entry name" value="WD_REPEATS_REGION"/>
    <property type="match status" value="14"/>
</dbReference>
<feature type="repeat" description="WD" evidence="3">
    <location>
        <begin position="1017"/>
        <end position="1056"/>
    </location>
</feature>
<dbReference type="EMBL" id="PVWJ01000015">
    <property type="protein sequence ID" value="PSB04268.1"/>
    <property type="molecule type" value="Genomic_DNA"/>
</dbReference>
<feature type="repeat" description="WD" evidence="3">
    <location>
        <begin position="886"/>
        <end position="920"/>
    </location>
</feature>
<dbReference type="CDD" id="cd00200">
    <property type="entry name" value="WD40"/>
    <property type="match status" value="3"/>
</dbReference>
<proteinExistence type="predicted"/>